<reference evidence="3" key="1">
    <citation type="submission" date="2016-11" db="EMBL/GenBank/DDBJ databases">
        <authorList>
            <person name="Shukria A."/>
            <person name="Stevens D.C."/>
        </authorList>
    </citation>
    <scope>NUCLEOTIDE SEQUENCE [LARGE SCALE GENOMIC DNA]</scope>
    <source>
        <strain evidence="3">Cbfe23</strain>
    </source>
</reference>
<proteinExistence type="predicted"/>
<feature type="signal peptide" evidence="1">
    <location>
        <begin position="1"/>
        <end position="19"/>
    </location>
</feature>
<keyword evidence="1" id="KW-0732">Signal</keyword>
<evidence type="ECO:0000313" key="3">
    <source>
        <dbReference type="Proteomes" id="UP000182229"/>
    </source>
</evidence>
<organism evidence="2 3">
    <name type="scientific">Cystobacter ferrugineus</name>
    <dbReference type="NCBI Taxonomy" id="83449"/>
    <lineage>
        <taxon>Bacteria</taxon>
        <taxon>Pseudomonadati</taxon>
        <taxon>Myxococcota</taxon>
        <taxon>Myxococcia</taxon>
        <taxon>Myxococcales</taxon>
        <taxon>Cystobacterineae</taxon>
        <taxon>Archangiaceae</taxon>
        <taxon>Cystobacter</taxon>
    </lineage>
</organism>
<sequence length="172" mass="17464">MGLLLAALCLLPSRASAQARDSHQLSVYLRGGVSAVLAPSRAMGGLGVGVGLRDVMKGRFILQADVSYLTLLGHVGEVRLGAGVQRGGTWSPAALATVSVLMGDALTTRTENIPRTPRGPAGALGVTLAPLRFCMDGGSCVSVLELGAGYGTDFATAGPSLQIGLMDLGLAF</sequence>
<accession>A0A1L9BEE9</accession>
<reference evidence="2 3" key="2">
    <citation type="submission" date="2016-12" db="EMBL/GenBank/DDBJ databases">
        <title>Draft Genome Sequence of Cystobacter ferrugineus Strain Cbfe23.</title>
        <authorList>
            <person name="Akbar S."/>
            <person name="Dowd S.E."/>
            <person name="Stevens D.C."/>
        </authorList>
    </citation>
    <scope>NUCLEOTIDE SEQUENCE [LARGE SCALE GENOMIC DNA]</scope>
    <source>
        <strain evidence="2 3">Cbfe23</strain>
    </source>
</reference>
<feature type="chain" id="PRO_5012521602" description="Outer membrane protein beta-barrel domain-containing protein" evidence="1">
    <location>
        <begin position="20"/>
        <end position="172"/>
    </location>
</feature>
<evidence type="ECO:0000256" key="1">
    <source>
        <dbReference type="SAM" id="SignalP"/>
    </source>
</evidence>
<keyword evidence="3" id="KW-1185">Reference proteome</keyword>
<name>A0A1L9BEE9_9BACT</name>
<gene>
    <name evidence="2" type="ORF">BON30_06665</name>
</gene>
<dbReference type="AlphaFoldDB" id="A0A1L9BEE9"/>
<evidence type="ECO:0000313" key="2">
    <source>
        <dbReference type="EMBL" id="OJH40629.1"/>
    </source>
</evidence>
<evidence type="ECO:0008006" key="4">
    <source>
        <dbReference type="Google" id="ProtNLM"/>
    </source>
</evidence>
<protein>
    <recommendedName>
        <fullName evidence="4">Outer membrane protein beta-barrel domain-containing protein</fullName>
    </recommendedName>
</protein>
<dbReference type="Proteomes" id="UP000182229">
    <property type="component" value="Unassembled WGS sequence"/>
</dbReference>
<dbReference type="STRING" id="83449.BON30_06665"/>
<comment type="caution">
    <text evidence="2">The sequence shown here is derived from an EMBL/GenBank/DDBJ whole genome shotgun (WGS) entry which is preliminary data.</text>
</comment>
<dbReference type="EMBL" id="MPIN01000002">
    <property type="protein sequence ID" value="OJH40629.1"/>
    <property type="molecule type" value="Genomic_DNA"/>
</dbReference>